<feature type="compositionally biased region" description="Polar residues" evidence="1">
    <location>
        <begin position="122"/>
        <end position="141"/>
    </location>
</feature>
<reference evidence="3" key="1">
    <citation type="submission" date="2020-11" db="EMBL/GenBank/DDBJ databases">
        <title>Adaptations for nitrogen fixation in a non-lichenized fungal sporocarp promotes dispersal by wood-feeding termites.</title>
        <authorList>
            <consortium name="DOE Joint Genome Institute"/>
            <person name="Koch R.A."/>
            <person name="Yoon G."/>
            <person name="Arayal U."/>
            <person name="Lail K."/>
            <person name="Amirebrahimi M."/>
            <person name="Labutti K."/>
            <person name="Lipzen A."/>
            <person name="Riley R."/>
            <person name="Barry K."/>
            <person name="Henrissat B."/>
            <person name="Grigoriev I.V."/>
            <person name="Herr J.R."/>
            <person name="Aime M.C."/>
        </authorList>
    </citation>
    <scope>NUCLEOTIDE SEQUENCE</scope>
    <source>
        <strain evidence="3">MCA 3950</strain>
    </source>
</reference>
<name>A0A9P8AS69_9AGAR</name>
<accession>A0A9P8AS69</accession>
<dbReference type="OrthoDB" id="125903at2759"/>
<evidence type="ECO:0000256" key="1">
    <source>
        <dbReference type="SAM" id="MobiDB-lite"/>
    </source>
</evidence>
<dbReference type="Pfam" id="PF09816">
    <property type="entry name" value="EAF"/>
    <property type="match status" value="1"/>
</dbReference>
<protein>
    <recommendedName>
        <fullName evidence="2">Transcription elongation factor Eaf N-terminal domain-containing protein</fullName>
    </recommendedName>
</protein>
<dbReference type="RefSeq" id="XP_043039588.1">
    <property type="nucleotide sequence ID" value="XM_043179864.1"/>
</dbReference>
<keyword evidence="4" id="KW-1185">Reference proteome</keyword>
<dbReference type="Proteomes" id="UP000812287">
    <property type="component" value="Unassembled WGS sequence"/>
</dbReference>
<gene>
    <name evidence="3" type="ORF">BT62DRAFT_152216</name>
</gene>
<dbReference type="GeneID" id="66102159"/>
<proteinExistence type="predicted"/>
<evidence type="ECO:0000313" key="4">
    <source>
        <dbReference type="Proteomes" id="UP000812287"/>
    </source>
</evidence>
<sequence>MASSTTTAFALPPGLHDVTIGTSLSRLLRQRKGAPAKRSNMPLRDFYSLRYNFKPSSVDTTKSGTLEVRKSQGDSASVTVEHPSTQVRVPLYSFLNLTNKPRSRERSMSSMVTRMQPRTMPVCSSLTNRPGDSLSKSLTLS</sequence>
<dbReference type="EMBL" id="MU250535">
    <property type="protein sequence ID" value="KAG7446088.1"/>
    <property type="molecule type" value="Genomic_DNA"/>
</dbReference>
<evidence type="ECO:0000259" key="2">
    <source>
        <dbReference type="Pfam" id="PF09816"/>
    </source>
</evidence>
<dbReference type="AlphaFoldDB" id="A0A9P8AS69"/>
<feature type="domain" description="Transcription elongation factor Eaf N-terminal" evidence="2">
    <location>
        <begin position="17"/>
        <end position="84"/>
    </location>
</feature>
<dbReference type="InterPro" id="IPR019194">
    <property type="entry name" value="Tscrpt_elong_fac_Eaf_N"/>
</dbReference>
<organism evidence="3 4">
    <name type="scientific">Guyanagaster necrorhizus</name>
    <dbReference type="NCBI Taxonomy" id="856835"/>
    <lineage>
        <taxon>Eukaryota</taxon>
        <taxon>Fungi</taxon>
        <taxon>Dikarya</taxon>
        <taxon>Basidiomycota</taxon>
        <taxon>Agaricomycotina</taxon>
        <taxon>Agaricomycetes</taxon>
        <taxon>Agaricomycetidae</taxon>
        <taxon>Agaricales</taxon>
        <taxon>Marasmiineae</taxon>
        <taxon>Physalacriaceae</taxon>
        <taxon>Guyanagaster</taxon>
    </lineage>
</organism>
<evidence type="ECO:0000313" key="3">
    <source>
        <dbReference type="EMBL" id="KAG7446088.1"/>
    </source>
</evidence>
<comment type="caution">
    <text evidence="3">The sequence shown here is derived from an EMBL/GenBank/DDBJ whole genome shotgun (WGS) entry which is preliminary data.</text>
</comment>
<feature type="region of interest" description="Disordered" evidence="1">
    <location>
        <begin position="100"/>
        <end position="141"/>
    </location>
</feature>